<protein>
    <submittedName>
        <fullName evidence="3">Uncharacterized protein</fullName>
    </submittedName>
</protein>
<comment type="caution">
    <text evidence="3">The sequence shown here is derived from an EMBL/GenBank/DDBJ whole genome shotgun (WGS) entry which is preliminary data.</text>
</comment>
<gene>
    <name evidence="3" type="ORF">HK097_005539</name>
</gene>
<dbReference type="AlphaFoldDB" id="A0AAD5SKT8"/>
<proteinExistence type="predicted"/>
<organism evidence="3 4">
    <name type="scientific">Rhizophlyctis rosea</name>
    <dbReference type="NCBI Taxonomy" id="64517"/>
    <lineage>
        <taxon>Eukaryota</taxon>
        <taxon>Fungi</taxon>
        <taxon>Fungi incertae sedis</taxon>
        <taxon>Chytridiomycota</taxon>
        <taxon>Chytridiomycota incertae sedis</taxon>
        <taxon>Chytridiomycetes</taxon>
        <taxon>Rhizophlyctidales</taxon>
        <taxon>Rhizophlyctidaceae</taxon>
        <taxon>Rhizophlyctis</taxon>
    </lineage>
</organism>
<sequence>MLHKVLYVFFVLWTISNEQHLAQAAQLHARQATSARNVFAERQLDYALAFNDSDVGTFCGYYTVVNPSQTYTSIDWSLTLTLNNIKIWWATNAWSDNIYLDDQGAAMELWPSDETLLQLTSGTQVSVGVCADVLDLGLPYGVGAVGKLFTDQVVVVPTTTTTTTTAAPTTTGGFFNIKPKPLTLVPVDTETPSSSPSTTPDLPSSSVPITDLPSSPFPTTEQTSTESTTTTKAGGGFSNVLPKPLTLVSAPTTTTTTTTTTTAEGFIVGNQLKFG</sequence>
<keyword evidence="4" id="KW-1185">Reference proteome</keyword>
<feature type="region of interest" description="Disordered" evidence="1">
    <location>
        <begin position="185"/>
        <end position="244"/>
    </location>
</feature>
<feature type="chain" id="PRO_5041971734" evidence="2">
    <location>
        <begin position="25"/>
        <end position="275"/>
    </location>
</feature>
<dbReference type="EMBL" id="JADGJD010000026">
    <property type="protein sequence ID" value="KAJ3056615.1"/>
    <property type="molecule type" value="Genomic_DNA"/>
</dbReference>
<evidence type="ECO:0000313" key="3">
    <source>
        <dbReference type="EMBL" id="KAJ3056615.1"/>
    </source>
</evidence>
<dbReference type="Proteomes" id="UP001212841">
    <property type="component" value="Unassembled WGS sequence"/>
</dbReference>
<feature type="signal peptide" evidence="2">
    <location>
        <begin position="1"/>
        <end position="24"/>
    </location>
</feature>
<reference evidence="3" key="1">
    <citation type="submission" date="2020-05" db="EMBL/GenBank/DDBJ databases">
        <title>Phylogenomic resolution of chytrid fungi.</title>
        <authorList>
            <person name="Stajich J.E."/>
            <person name="Amses K."/>
            <person name="Simmons R."/>
            <person name="Seto K."/>
            <person name="Myers J."/>
            <person name="Bonds A."/>
            <person name="Quandt C.A."/>
            <person name="Barry K."/>
            <person name="Liu P."/>
            <person name="Grigoriev I."/>
            <person name="Longcore J.E."/>
            <person name="James T.Y."/>
        </authorList>
    </citation>
    <scope>NUCLEOTIDE SEQUENCE</scope>
    <source>
        <strain evidence="3">JEL0318</strain>
    </source>
</reference>
<keyword evidence="2" id="KW-0732">Signal</keyword>
<accession>A0AAD5SKT8</accession>
<evidence type="ECO:0000256" key="1">
    <source>
        <dbReference type="SAM" id="MobiDB-lite"/>
    </source>
</evidence>
<evidence type="ECO:0000256" key="2">
    <source>
        <dbReference type="SAM" id="SignalP"/>
    </source>
</evidence>
<feature type="compositionally biased region" description="Low complexity" evidence="1">
    <location>
        <begin position="219"/>
        <end position="231"/>
    </location>
</feature>
<evidence type="ECO:0000313" key="4">
    <source>
        <dbReference type="Proteomes" id="UP001212841"/>
    </source>
</evidence>
<feature type="compositionally biased region" description="Low complexity" evidence="1">
    <location>
        <begin position="185"/>
        <end position="208"/>
    </location>
</feature>
<name>A0AAD5SKT8_9FUNG</name>